<feature type="transmembrane region" description="Helical" evidence="1">
    <location>
        <begin position="306"/>
        <end position="326"/>
    </location>
</feature>
<evidence type="ECO:0000256" key="1">
    <source>
        <dbReference type="SAM" id="Phobius"/>
    </source>
</evidence>
<accession>A0ABW5M0J0</accession>
<feature type="transmembrane region" description="Helical" evidence="1">
    <location>
        <begin position="166"/>
        <end position="185"/>
    </location>
</feature>
<dbReference type="PANTHER" id="PTHR23028:SF53">
    <property type="entry name" value="ACYL_TRANSF_3 DOMAIN-CONTAINING PROTEIN"/>
    <property type="match status" value="1"/>
</dbReference>
<organism evidence="3 4">
    <name type="scientific">Spirosoma soli</name>
    <dbReference type="NCBI Taxonomy" id="1770529"/>
    <lineage>
        <taxon>Bacteria</taxon>
        <taxon>Pseudomonadati</taxon>
        <taxon>Bacteroidota</taxon>
        <taxon>Cytophagia</taxon>
        <taxon>Cytophagales</taxon>
        <taxon>Cytophagaceae</taxon>
        <taxon>Spirosoma</taxon>
    </lineage>
</organism>
<dbReference type="PANTHER" id="PTHR23028">
    <property type="entry name" value="ACETYLTRANSFERASE"/>
    <property type="match status" value="1"/>
</dbReference>
<dbReference type="EMBL" id="JBHULN010000003">
    <property type="protein sequence ID" value="MFD2570522.1"/>
    <property type="molecule type" value="Genomic_DNA"/>
</dbReference>
<protein>
    <submittedName>
        <fullName evidence="3">Acyltransferase family protein</fullName>
        <ecNumber evidence="3">2.3.-.-</ecNumber>
    </submittedName>
</protein>
<feature type="transmembrane region" description="Helical" evidence="1">
    <location>
        <begin position="52"/>
        <end position="70"/>
    </location>
</feature>
<evidence type="ECO:0000313" key="3">
    <source>
        <dbReference type="EMBL" id="MFD2570522.1"/>
    </source>
</evidence>
<feature type="transmembrane region" description="Helical" evidence="1">
    <location>
        <begin position="140"/>
        <end position="159"/>
    </location>
</feature>
<feature type="transmembrane region" description="Helical" evidence="1">
    <location>
        <begin position="197"/>
        <end position="218"/>
    </location>
</feature>
<dbReference type="InterPro" id="IPR050879">
    <property type="entry name" value="Acyltransferase_3"/>
</dbReference>
<dbReference type="RefSeq" id="WP_381521306.1">
    <property type="nucleotide sequence ID" value="NZ_JBHULN010000003.1"/>
</dbReference>
<keyword evidence="3" id="KW-0012">Acyltransferase</keyword>
<dbReference type="Proteomes" id="UP001597469">
    <property type="component" value="Unassembled WGS sequence"/>
</dbReference>
<gene>
    <name evidence="3" type="ORF">ACFSUS_07750</name>
</gene>
<keyword evidence="4" id="KW-1185">Reference proteome</keyword>
<keyword evidence="1" id="KW-0812">Transmembrane</keyword>
<feature type="transmembrane region" description="Helical" evidence="1">
    <location>
        <begin position="12"/>
        <end position="32"/>
    </location>
</feature>
<dbReference type="Pfam" id="PF01757">
    <property type="entry name" value="Acyl_transf_3"/>
    <property type="match status" value="1"/>
</dbReference>
<feature type="domain" description="Acyltransferase 3" evidence="2">
    <location>
        <begin position="18"/>
        <end position="342"/>
    </location>
</feature>
<feature type="transmembrane region" description="Helical" evidence="1">
    <location>
        <begin position="90"/>
        <end position="110"/>
    </location>
</feature>
<keyword evidence="1" id="KW-1133">Transmembrane helix</keyword>
<dbReference type="EC" id="2.3.-.-" evidence="3"/>
<reference evidence="4" key="1">
    <citation type="journal article" date="2019" name="Int. J. Syst. Evol. Microbiol.">
        <title>The Global Catalogue of Microorganisms (GCM) 10K type strain sequencing project: providing services to taxonomists for standard genome sequencing and annotation.</title>
        <authorList>
            <consortium name="The Broad Institute Genomics Platform"/>
            <consortium name="The Broad Institute Genome Sequencing Center for Infectious Disease"/>
            <person name="Wu L."/>
            <person name="Ma J."/>
        </authorList>
    </citation>
    <scope>NUCLEOTIDE SEQUENCE [LARGE SCALE GENOMIC DNA]</scope>
    <source>
        <strain evidence="4">KCTC 42805</strain>
    </source>
</reference>
<keyword evidence="1" id="KW-0472">Membrane</keyword>
<feature type="transmembrane region" description="Helical" evidence="1">
    <location>
        <begin position="261"/>
        <end position="285"/>
    </location>
</feature>
<dbReference type="GO" id="GO:0016746">
    <property type="term" value="F:acyltransferase activity"/>
    <property type="evidence" value="ECO:0007669"/>
    <property type="project" value="UniProtKB-KW"/>
</dbReference>
<feature type="transmembrane region" description="Helical" evidence="1">
    <location>
        <begin position="230"/>
        <end position="249"/>
    </location>
</feature>
<comment type="caution">
    <text evidence="3">The sequence shown here is derived from an EMBL/GenBank/DDBJ whole genome shotgun (WGS) entry which is preliminary data.</text>
</comment>
<name>A0ABW5M0J0_9BACT</name>
<keyword evidence="3" id="KW-0808">Transferase</keyword>
<evidence type="ECO:0000313" key="4">
    <source>
        <dbReference type="Proteomes" id="UP001597469"/>
    </source>
</evidence>
<evidence type="ECO:0000259" key="2">
    <source>
        <dbReference type="Pfam" id="PF01757"/>
    </source>
</evidence>
<feature type="transmembrane region" description="Helical" evidence="1">
    <location>
        <begin position="332"/>
        <end position="349"/>
    </location>
</feature>
<dbReference type="InterPro" id="IPR002656">
    <property type="entry name" value="Acyl_transf_3_dom"/>
</dbReference>
<sequence length="375" mass="42117">MLTETTRTVAAPSQYVPALTGLRAIAAFLVFLHHYNPAPPNTFAHQVFDQGYMGVSIFFVLSGFLVYHRYASSYLAAQSWSWRVYLQNRFARIFPLYLLLLLITVSVQAVQGHDSSWLVFGLNLTLFKGFFTDYKFSGIAQSWSLTVECCFYGLAPFLFTGLHRWGALPLTLCLISMGLLLWASVGQFNLQGLFETIPFVLFYTFFGRSFEFIVGMWLAQQWHNNHLSRIRYANAAGLVLLGSCVLWQANVSTHTDSPVVLTLSEVIVYNFILPIAISLFLLGLLRQKSLSGQVLALPVIQRLGQSSYAFYLIHIGIIPKALQATGIASNPWVLFGLLILIAHGLFVWVEKPLQQRLRIAHDANFRKSAYQSGAS</sequence>
<proteinExistence type="predicted"/>